<gene>
    <name evidence="3" type="ORF">BOTBODRAFT_57461</name>
</gene>
<reference evidence="4" key="1">
    <citation type="journal article" date="2014" name="Proc. Natl. Acad. Sci. U.S.A.">
        <title>Extensive sampling of basidiomycete genomes demonstrates inadequacy of the white-rot/brown-rot paradigm for wood decay fungi.</title>
        <authorList>
            <person name="Riley R."/>
            <person name="Salamov A.A."/>
            <person name="Brown D.W."/>
            <person name="Nagy L.G."/>
            <person name="Floudas D."/>
            <person name="Held B.W."/>
            <person name="Levasseur A."/>
            <person name="Lombard V."/>
            <person name="Morin E."/>
            <person name="Otillar R."/>
            <person name="Lindquist E.A."/>
            <person name="Sun H."/>
            <person name="LaButti K.M."/>
            <person name="Schmutz J."/>
            <person name="Jabbour D."/>
            <person name="Luo H."/>
            <person name="Baker S.E."/>
            <person name="Pisabarro A.G."/>
            <person name="Walton J.D."/>
            <person name="Blanchette R.A."/>
            <person name="Henrissat B."/>
            <person name="Martin F."/>
            <person name="Cullen D."/>
            <person name="Hibbett D.S."/>
            <person name="Grigoriev I.V."/>
        </authorList>
    </citation>
    <scope>NUCLEOTIDE SEQUENCE [LARGE SCALE GENOMIC DNA]</scope>
    <source>
        <strain evidence="4">FD-172 SS1</strain>
    </source>
</reference>
<dbReference type="Proteomes" id="UP000027195">
    <property type="component" value="Unassembled WGS sequence"/>
</dbReference>
<dbReference type="EMBL" id="KL198059">
    <property type="protein sequence ID" value="KDQ11330.1"/>
    <property type="molecule type" value="Genomic_DNA"/>
</dbReference>
<dbReference type="InParanoid" id="A0A067M9I5"/>
<name>A0A067M9I5_BOTB1</name>
<dbReference type="Pfam" id="PF08593">
    <property type="entry name" value="Mug135_C"/>
    <property type="match status" value="1"/>
</dbReference>
<dbReference type="AlphaFoldDB" id="A0A067M9I5"/>
<sequence length="186" mass="19846">MDVNHDQDTVSPSAAAQITSAILRTNILLASHTSGLPGAATQEQVAAAEVEKTSLAIAAAPPSHPPPAWAQAFFDAVDAKFAQIQVLLQQNHNALRGAGVPVPYHIVPLADGTFPTDKLRPNGEQYPPILNDHTLRTIDEATVDDYLDLYGVKFEPEPDAGPDAGPDFLLLKRLRLGQAIGVTFQV</sequence>
<evidence type="ECO:0000256" key="1">
    <source>
        <dbReference type="ARBA" id="ARBA00005788"/>
    </source>
</evidence>
<dbReference type="InterPro" id="IPR013902">
    <property type="entry name" value="Mug135-like_C"/>
</dbReference>
<keyword evidence="4" id="KW-1185">Reference proteome</keyword>
<feature type="domain" description="Mug135-like C-terminal" evidence="2">
    <location>
        <begin position="92"/>
        <end position="158"/>
    </location>
</feature>
<dbReference type="HOGENOM" id="CLU_1481756_0_0_1"/>
<evidence type="ECO:0000313" key="4">
    <source>
        <dbReference type="Proteomes" id="UP000027195"/>
    </source>
</evidence>
<comment type="similarity">
    <text evidence="1">Belongs to the UPF0612 family.</text>
</comment>
<evidence type="ECO:0000313" key="3">
    <source>
        <dbReference type="EMBL" id="KDQ11330.1"/>
    </source>
</evidence>
<organism evidence="3 4">
    <name type="scientific">Botryobasidium botryosum (strain FD-172 SS1)</name>
    <dbReference type="NCBI Taxonomy" id="930990"/>
    <lineage>
        <taxon>Eukaryota</taxon>
        <taxon>Fungi</taxon>
        <taxon>Dikarya</taxon>
        <taxon>Basidiomycota</taxon>
        <taxon>Agaricomycotina</taxon>
        <taxon>Agaricomycetes</taxon>
        <taxon>Cantharellales</taxon>
        <taxon>Botryobasidiaceae</taxon>
        <taxon>Botryobasidium</taxon>
    </lineage>
</organism>
<evidence type="ECO:0000259" key="2">
    <source>
        <dbReference type="Pfam" id="PF08593"/>
    </source>
</evidence>
<protein>
    <recommendedName>
        <fullName evidence="2">Mug135-like C-terminal domain-containing protein</fullName>
    </recommendedName>
</protein>
<accession>A0A067M9I5</accession>
<proteinExistence type="inferred from homology"/>